<dbReference type="AlphaFoldDB" id="A0A383A525"/>
<dbReference type="EMBL" id="UINC01188892">
    <property type="protein sequence ID" value="SVE02325.1"/>
    <property type="molecule type" value="Genomic_DNA"/>
</dbReference>
<sequence>MIQQRKILSVSLVALFLVLPIAGCLDKQTEDKISANDVKISPEVMIAGKFQPLVITAKKDISVFIPNLVIDPISNYVQNGTVLDMKTGETKQLISLAPPRINSAFVFLAEYGNLNWPIRSPSESWESWVDRGGFNDKEWAVTRVDPDEGASLDTLNRTSENSADVVPIRISV</sequence>
<organism evidence="1">
    <name type="scientific">marine metagenome</name>
    <dbReference type="NCBI Taxonomy" id="408172"/>
    <lineage>
        <taxon>unclassified sequences</taxon>
        <taxon>metagenomes</taxon>
        <taxon>ecological metagenomes</taxon>
    </lineage>
</organism>
<accession>A0A383A525</accession>
<proteinExistence type="predicted"/>
<evidence type="ECO:0000313" key="1">
    <source>
        <dbReference type="EMBL" id="SVE02325.1"/>
    </source>
</evidence>
<feature type="non-terminal residue" evidence="1">
    <location>
        <position position="172"/>
    </location>
</feature>
<reference evidence="1" key="1">
    <citation type="submission" date="2018-05" db="EMBL/GenBank/DDBJ databases">
        <authorList>
            <person name="Lanie J.A."/>
            <person name="Ng W.-L."/>
            <person name="Kazmierczak K.M."/>
            <person name="Andrzejewski T.M."/>
            <person name="Davidsen T.M."/>
            <person name="Wayne K.J."/>
            <person name="Tettelin H."/>
            <person name="Glass J.I."/>
            <person name="Rusch D."/>
            <person name="Podicherti R."/>
            <person name="Tsui H.-C.T."/>
            <person name="Winkler M.E."/>
        </authorList>
    </citation>
    <scope>NUCLEOTIDE SEQUENCE</scope>
</reference>
<protein>
    <submittedName>
        <fullName evidence="1">Uncharacterized protein</fullName>
    </submittedName>
</protein>
<name>A0A383A525_9ZZZZ</name>
<gene>
    <name evidence="1" type="ORF">METZ01_LOCUS455179</name>
</gene>